<accession>A0ABT2CV37</accession>
<keyword evidence="2" id="KW-1185">Reference proteome</keyword>
<protein>
    <submittedName>
        <fullName evidence="1">RNA-binding protein</fullName>
    </submittedName>
</protein>
<organism evidence="1 2">
    <name type="scientific">Massilia terrae</name>
    <dbReference type="NCBI Taxonomy" id="1811224"/>
    <lineage>
        <taxon>Bacteria</taxon>
        <taxon>Pseudomonadati</taxon>
        <taxon>Pseudomonadota</taxon>
        <taxon>Betaproteobacteria</taxon>
        <taxon>Burkholderiales</taxon>
        <taxon>Oxalobacteraceae</taxon>
        <taxon>Telluria group</taxon>
        <taxon>Massilia</taxon>
    </lineage>
</organism>
<dbReference type="EMBL" id="JANUGU010000001">
    <property type="protein sequence ID" value="MCS0657065.1"/>
    <property type="molecule type" value="Genomic_DNA"/>
</dbReference>
<sequence length="88" mass="9919">MAALWMTDVDPIATDEEIRDFLVKYGFPPYDAIQHMPGDGSHPAVLVSFKDEPAEALRTLGSRINDMFWRVHKIQVHVMEHADDAPSA</sequence>
<comment type="caution">
    <text evidence="1">The sequence shown here is derived from an EMBL/GenBank/DDBJ whole genome shotgun (WGS) entry which is preliminary data.</text>
</comment>
<gene>
    <name evidence="1" type="ORF">NX778_03200</name>
</gene>
<name>A0ABT2CV37_9BURK</name>
<dbReference type="Proteomes" id="UP001204621">
    <property type="component" value="Unassembled WGS sequence"/>
</dbReference>
<evidence type="ECO:0000313" key="2">
    <source>
        <dbReference type="Proteomes" id="UP001204621"/>
    </source>
</evidence>
<reference evidence="1 2" key="1">
    <citation type="submission" date="2022-08" db="EMBL/GenBank/DDBJ databases">
        <title>Reclassification of Massilia species as members of the genera Telluria, Duganella, Pseudoduganella, Mokoshia gen. nov. and Zemynaea gen. nov. using orthogonal and non-orthogonal genome-based approaches.</title>
        <authorList>
            <person name="Bowman J.P."/>
        </authorList>
    </citation>
    <scope>NUCLEOTIDE SEQUENCE [LARGE SCALE GENOMIC DNA]</scope>
    <source>
        <strain evidence="1 2">JCM 31606</strain>
    </source>
</reference>
<dbReference type="RefSeq" id="WP_258810226.1">
    <property type="nucleotide sequence ID" value="NZ_JANUGU010000001.1"/>
</dbReference>
<proteinExistence type="predicted"/>
<evidence type="ECO:0000313" key="1">
    <source>
        <dbReference type="EMBL" id="MCS0657065.1"/>
    </source>
</evidence>